<dbReference type="Proteomes" id="UP001295444">
    <property type="component" value="Chromosome 07"/>
</dbReference>
<name>A0AAD1WGR2_PELCU</name>
<evidence type="ECO:0000313" key="2">
    <source>
        <dbReference type="EMBL" id="CAH2305426.1"/>
    </source>
</evidence>
<feature type="region of interest" description="Disordered" evidence="1">
    <location>
        <begin position="41"/>
        <end position="104"/>
    </location>
</feature>
<protein>
    <submittedName>
        <fullName evidence="2">Uncharacterized protein</fullName>
    </submittedName>
</protein>
<organism evidence="2 3">
    <name type="scientific">Pelobates cultripes</name>
    <name type="common">Western spadefoot toad</name>
    <dbReference type="NCBI Taxonomy" id="61616"/>
    <lineage>
        <taxon>Eukaryota</taxon>
        <taxon>Metazoa</taxon>
        <taxon>Chordata</taxon>
        <taxon>Craniata</taxon>
        <taxon>Vertebrata</taxon>
        <taxon>Euteleostomi</taxon>
        <taxon>Amphibia</taxon>
        <taxon>Batrachia</taxon>
        <taxon>Anura</taxon>
        <taxon>Pelobatoidea</taxon>
        <taxon>Pelobatidae</taxon>
        <taxon>Pelobates</taxon>
    </lineage>
</organism>
<keyword evidence="3" id="KW-1185">Reference proteome</keyword>
<evidence type="ECO:0000313" key="3">
    <source>
        <dbReference type="Proteomes" id="UP001295444"/>
    </source>
</evidence>
<gene>
    <name evidence="2" type="ORF">PECUL_23A025783</name>
</gene>
<feature type="compositionally biased region" description="Basic and acidic residues" evidence="1">
    <location>
        <begin position="65"/>
        <end position="85"/>
    </location>
</feature>
<dbReference type="EMBL" id="OW240918">
    <property type="protein sequence ID" value="CAH2305426.1"/>
    <property type="molecule type" value="Genomic_DNA"/>
</dbReference>
<reference evidence="2" key="1">
    <citation type="submission" date="2022-03" db="EMBL/GenBank/DDBJ databases">
        <authorList>
            <person name="Alioto T."/>
            <person name="Alioto T."/>
            <person name="Gomez Garrido J."/>
        </authorList>
    </citation>
    <scope>NUCLEOTIDE SEQUENCE</scope>
</reference>
<sequence length="104" mass="11935">MADAICTLTYNRPDFMSKLDKIFRDFWRKLTRRLHLPAWQGPIDYSPQKGLKSTRQNMPVPVPDWAREKQSHTEGPKESGPRSREPSSGTSWKVVINVGTPKPT</sequence>
<dbReference type="AlphaFoldDB" id="A0AAD1WGR2"/>
<proteinExistence type="predicted"/>
<evidence type="ECO:0000256" key="1">
    <source>
        <dbReference type="SAM" id="MobiDB-lite"/>
    </source>
</evidence>
<accession>A0AAD1WGR2</accession>